<keyword evidence="2" id="KW-1185">Reference proteome</keyword>
<gene>
    <name evidence="1" type="ORF">MSYG_0142</name>
</gene>
<dbReference type="VEuPathDB" id="FungiDB:MSYG_0142"/>
<dbReference type="RefSeq" id="XP_018739680.1">
    <property type="nucleotide sequence ID" value="XM_018886180.1"/>
</dbReference>
<dbReference type="OrthoDB" id="61116at2759"/>
<dbReference type="GO" id="GO:0005634">
    <property type="term" value="C:nucleus"/>
    <property type="evidence" value="ECO:0007669"/>
    <property type="project" value="TreeGrafter"/>
</dbReference>
<proteinExistence type="predicted"/>
<dbReference type="GO" id="GO:0008168">
    <property type="term" value="F:methyltransferase activity"/>
    <property type="evidence" value="ECO:0007669"/>
    <property type="project" value="TreeGrafter"/>
</dbReference>
<dbReference type="PANTHER" id="PTHR12829:SF4">
    <property type="entry name" value="N(6)-ADENINE-SPECIFIC METHYLTRANSFERASE METTL4"/>
    <property type="match status" value="1"/>
</dbReference>
<dbReference type="InterPro" id="IPR007757">
    <property type="entry name" value="MT-A70-like"/>
</dbReference>
<dbReference type="Proteomes" id="UP000186303">
    <property type="component" value="Chromosome 1"/>
</dbReference>
<evidence type="ECO:0000313" key="1">
    <source>
        <dbReference type="EMBL" id="SHO75809.1"/>
    </source>
</evidence>
<accession>M5E7B9</accession>
<organism evidence="1 2">
    <name type="scientific">Malassezia sympodialis (strain ATCC 42132)</name>
    <name type="common">Atopic eczema-associated yeast</name>
    <dbReference type="NCBI Taxonomy" id="1230383"/>
    <lineage>
        <taxon>Eukaryota</taxon>
        <taxon>Fungi</taxon>
        <taxon>Dikarya</taxon>
        <taxon>Basidiomycota</taxon>
        <taxon>Ustilaginomycotina</taxon>
        <taxon>Malasseziomycetes</taxon>
        <taxon>Malasseziales</taxon>
        <taxon>Malasseziaceae</taxon>
        <taxon>Malassezia</taxon>
    </lineage>
</organism>
<protein>
    <submittedName>
        <fullName evidence="1">Uncharacterized protein</fullName>
    </submittedName>
</protein>
<evidence type="ECO:0000313" key="2">
    <source>
        <dbReference type="Proteomes" id="UP000186303"/>
    </source>
</evidence>
<dbReference type="STRING" id="1230383.M5E7B9"/>
<sequence length="364" mass="39693">MPPLGTAQGVPVTLVRVDEARTTPIWLDGAVATRPYVPRPSGRAAHPHADDRDAYSEAVLHEALACIRAHHAAQPDWWACQARTLCVSSERCTNELAACVEAAEREPGSTHWAHVLHTNDGESDARIVWERGAKAHTYVLPPRSAFLLTDLLPPTRRMPHGWASVRALVHAHGGASLVVVDPPWPNLSAQRAHRHSAHGYGTVQDIYDLWRLRPALETILGPDTLLAVWVTNAPRIQRFVVDKLMPALGIVHQATWAWLKVTAPTGGALPDPVVPLDRDARHFRRPYELVLLGARTPQAVAPRHILVSVPLGHSAKPYLGRALGVQRGAIVELFARHVSGGGAPMHLSVGNEAVRGNEVRRVGM</sequence>
<name>M5E7B9_MALS4</name>
<dbReference type="AlphaFoldDB" id="M5E7B9"/>
<dbReference type="KEGG" id="msym:MSY001_1077"/>
<dbReference type="PANTHER" id="PTHR12829">
    <property type="entry name" value="N6-ADENOSINE-METHYLTRANSFERASE"/>
    <property type="match status" value="1"/>
</dbReference>
<dbReference type="EMBL" id="LT671821">
    <property type="protein sequence ID" value="SHO75809.1"/>
    <property type="molecule type" value="Genomic_DNA"/>
</dbReference>
<dbReference type="HOGENOM" id="CLU_760918_0_0_1"/>
<dbReference type="Pfam" id="PF05063">
    <property type="entry name" value="MT-A70"/>
    <property type="match status" value="1"/>
</dbReference>
<reference evidence="2" key="1">
    <citation type="journal article" date="2017" name="Nucleic Acids Res.">
        <title>Proteogenomics produces comprehensive and highly accurate protein-coding gene annotation in a complete genome assembly of Malassezia sympodialis.</title>
        <authorList>
            <person name="Zhu Y."/>
            <person name="Engstroem P.G."/>
            <person name="Tellgren-Roth C."/>
            <person name="Baudo C.D."/>
            <person name="Kennell J.C."/>
            <person name="Sun S."/>
            <person name="Billmyre R.B."/>
            <person name="Schroeder M.S."/>
            <person name="Andersson A."/>
            <person name="Holm T."/>
            <person name="Sigurgeirsson B."/>
            <person name="Wu G."/>
            <person name="Sankaranarayanan S.R."/>
            <person name="Siddharthan R."/>
            <person name="Sanyal K."/>
            <person name="Lundeberg J."/>
            <person name="Nystedt B."/>
            <person name="Boekhout T."/>
            <person name="Dawson T.L. Jr."/>
            <person name="Heitman J."/>
            <person name="Scheynius A."/>
            <person name="Lehtioe J."/>
        </authorList>
    </citation>
    <scope>NUCLEOTIDE SEQUENCE [LARGE SCALE GENOMIC DNA]</scope>
    <source>
        <strain evidence="2">ATCC 42132</strain>
    </source>
</reference>
<dbReference type="OMA" id="CIINDAC"/>